<evidence type="ECO:0000313" key="2">
    <source>
        <dbReference type="Proteomes" id="UP000594262"/>
    </source>
</evidence>
<name>A0A7M5WWD9_9CNID</name>
<proteinExistence type="predicted"/>
<accession>A0A7M5WWD9</accession>
<dbReference type="AlphaFoldDB" id="A0A7M5WWD9"/>
<dbReference type="Proteomes" id="UP000594262">
    <property type="component" value="Unplaced"/>
</dbReference>
<sequence>MGNWLSTYKGHCKHIGAVKHYCESVVFVRFYGQTHGMKVHMDHEELVGPDHHPKTQLGHILNRLDQEIRKADLPSHLELTDEIKTLLQEVAEMRVRTQDNESVEHCYGRLLKDVKEFVKVYRKRGVPSEVLEQKHSYYWGTRQQLLFGKVVADWLPEHIKSKTSPMDPIFGTLLNPTGGRVGPGDSGWMHDTLFDDLGPFAYHSAVHDGFGYLKTNHNSGPGYCYLNKGIFGDWSPFGGQLFGIRFWRETCDRLKPKEATEEMFILK</sequence>
<organism evidence="1 2">
    <name type="scientific">Clytia hemisphaerica</name>
    <dbReference type="NCBI Taxonomy" id="252671"/>
    <lineage>
        <taxon>Eukaryota</taxon>
        <taxon>Metazoa</taxon>
        <taxon>Cnidaria</taxon>
        <taxon>Hydrozoa</taxon>
        <taxon>Hydroidolina</taxon>
        <taxon>Leptothecata</taxon>
        <taxon>Obeliida</taxon>
        <taxon>Clytiidae</taxon>
        <taxon>Clytia</taxon>
    </lineage>
</organism>
<protein>
    <submittedName>
        <fullName evidence="1">Uncharacterized protein</fullName>
    </submittedName>
</protein>
<dbReference type="EnsemblMetazoa" id="CLYHEMT014185.3">
    <property type="protein sequence ID" value="CLYHEMP014185.3"/>
    <property type="gene ID" value="CLYHEMG014185"/>
</dbReference>
<reference evidence="1" key="1">
    <citation type="submission" date="2021-01" db="UniProtKB">
        <authorList>
            <consortium name="EnsemblMetazoa"/>
        </authorList>
    </citation>
    <scope>IDENTIFICATION</scope>
</reference>
<evidence type="ECO:0000313" key="1">
    <source>
        <dbReference type="EnsemblMetazoa" id="CLYHEMP014185.3"/>
    </source>
</evidence>
<dbReference type="OrthoDB" id="6020736at2759"/>
<keyword evidence="2" id="KW-1185">Reference proteome</keyword>